<dbReference type="GO" id="GO:0005524">
    <property type="term" value="F:ATP binding"/>
    <property type="evidence" value="ECO:0007669"/>
    <property type="project" value="UniProtKB-KW"/>
</dbReference>
<dbReference type="CDD" id="cd03257">
    <property type="entry name" value="ABC_NikE_OppD_transporters"/>
    <property type="match status" value="1"/>
</dbReference>
<dbReference type="SUPFAM" id="SSF52540">
    <property type="entry name" value="P-loop containing nucleoside triphosphate hydrolases"/>
    <property type="match status" value="1"/>
</dbReference>
<keyword evidence="5" id="KW-0547">Nucleotide-binding</keyword>
<keyword evidence="6" id="KW-0067">ATP-binding</keyword>
<dbReference type="NCBIfam" id="TIGR01727">
    <property type="entry name" value="oligo_HPY"/>
    <property type="match status" value="1"/>
</dbReference>
<sequence length="267" mass="29526">PDPPGKIVGGRIMLDDTDILKLSETEMQRIRGARIAMSFQDPMTFLNPVHKVGNQIAEAIIKHQGLEEEEAFEKAVDLMRLVQIPDALMRAVDYPHQLSGGMRQRILLAIALSCQPSLLIADEPTTALDVVVQADVLDLLRDLKNKLDLSVLLITHDMGVVAALADRIAVMYAGRIMEIGSIHAILKSSKHPYTIGLLNSLPSIDEEQSFLYSIPGDVPDMLEPPSGCPFHPRCPYSIDICQDKVPVLQEYDEGHFVACVRAEEKLN</sequence>
<keyword evidence="4" id="KW-0997">Cell inner membrane</keyword>
<dbReference type="EMBL" id="BARW01010640">
    <property type="protein sequence ID" value="GAI78758.1"/>
    <property type="molecule type" value="Genomic_DNA"/>
</dbReference>
<evidence type="ECO:0000256" key="3">
    <source>
        <dbReference type="ARBA" id="ARBA00022475"/>
    </source>
</evidence>
<dbReference type="Pfam" id="PF00005">
    <property type="entry name" value="ABC_tran"/>
    <property type="match status" value="1"/>
</dbReference>
<evidence type="ECO:0000256" key="4">
    <source>
        <dbReference type="ARBA" id="ARBA00022519"/>
    </source>
</evidence>
<evidence type="ECO:0000256" key="2">
    <source>
        <dbReference type="ARBA" id="ARBA00022448"/>
    </source>
</evidence>
<evidence type="ECO:0000259" key="9">
    <source>
        <dbReference type="PROSITE" id="PS50893"/>
    </source>
</evidence>
<keyword evidence="8" id="KW-0472">Membrane</keyword>
<comment type="caution">
    <text evidence="10">The sequence shown here is derived from an EMBL/GenBank/DDBJ whole genome shotgun (WGS) entry which is preliminary data.</text>
</comment>
<dbReference type="PANTHER" id="PTHR43297">
    <property type="entry name" value="OLIGOPEPTIDE TRANSPORT ATP-BINDING PROTEIN APPD"/>
    <property type="match status" value="1"/>
</dbReference>
<dbReference type="AlphaFoldDB" id="X1RDV3"/>
<dbReference type="FunFam" id="3.40.50.300:FF:000016">
    <property type="entry name" value="Oligopeptide ABC transporter ATP-binding component"/>
    <property type="match status" value="1"/>
</dbReference>
<protein>
    <recommendedName>
        <fullName evidence="9">ABC transporter domain-containing protein</fullName>
    </recommendedName>
</protein>
<dbReference type="GO" id="GO:0016020">
    <property type="term" value="C:membrane"/>
    <property type="evidence" value="ECO:0007669"/>
    <property type="project" value="UniProtKB-SubCell"/>
</dbReference>
<comment type="subcellular location">
    <subcellularLocation>
        <location evidence="1">Membrane</location>
    </subcellularLocation>
</comment>
<dbReference type="InterPro" id="IPR027417">
    <property type="entry name" value="P-loop_NTPase"/>
</dbReference>
<feature type="domain" description="ABC transporter" evidence="9">
    <location>
        <begin position="14"/>
        <end position="198"/>
    </location>
</feature>
<keyword evidence="2" id="KW-0813">Transport</keyword>
<dbReference type="PANTHER" id="PTHR43297:SF14">
    <property type="entry name" value="ATPASE AAA-TYPE CORE DOMAIN-CONTAINING PROTEIN"/>
    <property type="match status" value="1"/>
</dbReference>
<dbReference type="InterPro" id="IPR017871">
    <property type="entry name" value="ABC_transporter-like_CS"/>
</dbReference>
<reference evidence="10" key="1">
    <citation type="journal article" date="2014" name="Front. Microbiol.">
        <title>High frequency of phylogenetically diverse reductive dehalogenase-homologous genes in deep subseafloor sedimentary metagenomes.</title>
        <authorList>
            <person name="Kawai M."/>
            <person name="Futagami T."/>
            <person name="Toyoda A."/>
            <person name="Takaki Y."/>
            <person name="Nishi S."/>
            <person name="Hori S."/>
            <person name="Arai W."/>
            <person name="Tsubouchi T."/>
            <person name="Morono Y."/>
            <person name="Uchiyama I."/>
            <person name="Ito T."/>
            <person name="Fujiyama A."/>
            <person name="Inagaki F."/>
            <person name="Takami H."/>
        </authorList>
    </citation>
    <scope>NUCLEOTIDE SEQUENCE</scope>
    <source>
        <strain evidence="10">Expedition CK06-06</strain>
    </source>
</reference>
<dbReference type="InterPro" id="IPR050388">
    <property type="entry name" value="ABC_Ni/Peptide_Import"/>
</dbReference>
<dbReference type="PROSITE" id="PS50893">
    <property type="entry name" value="ABC_TRANSPORTER_2"/>
    <property type="match status" value="1"/>
</dbReference>
<evidence type="ECO:0000256" key="1">
    <source>
        <dbReference type="ARBA" id="ARBA00004370"/>
    </source>
</evidence>
<keyword evidence="7" id="KW-1278">Translocase</keyword>
<name>X1RDV3_9ZZZZ</name>
<dbReference type="Gene3D" id="3.40.50.300">
    <property type="entry name" value="P-loop containing nucleotide triphosphate hydrolases"/>
    <property type="match status" value="1"/>
</dbReference>
<dbReference type="Pfam" id="PF08352">
    <property type="entry name" value="oligo_HPY"/>
    <property type="match status" value="1"/>
</dbReference>
<dbReference type="GO" id="GO:0016887">
    <property type="term" value="F:ATP hydrolysis activity"/>
    <property type="evidence" value="ECO:0007669"/>
    <property type="project" value="InterPro"/>
</dbReference>
<keyword evidence="3" id="KW-1003">Cell membrane</keyword>
<gene>
    <name evidence="10" type="ORF">S12H4_20866</name>
</gene>
<feature type="non-terminal residue" evidence="10">
    <location>
        <position position="1"/>
    </location>
</feature>
<evidence type="ECO:0000313" key="10">
    <source>
        <dbReference type="EMBL" id="GAI78758.1"/>
    </source>
</evidence>
<accession>X1RDV3</accession>
<dbReference type="GO" id="GO:0015833">
    <property type="term" value="P:peptide transport"/>
    <property type="evidence" value="ECO:0007669"/>
    <property type="project" value="InterPro"/>
</dbReference>
<evidence type="ECO:0000256" key="5">
    <source>
        <dbReference type="ARBA" id="ARBA00022741"/>
    </source>
</evidence>
<proteinExistence type="predicted"/>
<organism evidence="10">
    <name type="scientific">marine sediment metagenome</name>
    <dbReference type="NCBI Taxonomy" id="412755"/>
    <lineage>
        <taxon>unclassified sequences</taxon>
        <taxon>metagenomes</taxon>
        <taxon>ecological metagenomes</taxon>
    </lineage>
</organism>
<dbReference type="PROSITE" id="PS00211">
    <property type="entry name" value="ABC_TRANSPORTER_1"/>
    <property type="match status" value="1"/>
</dbReference>
<evidence type="ECO:0000256" key="7">
    <source>
        <dbReference type="ARBA" id="ARBA00022967"/>
    </source>
</evidence>
<evidence type="ECO:0000256" key="8">
    <source>
        <dbReference type="ARBA" id="ARBA00023136"/>
    </source>
</evidence>
<evidence type="ECO:0000256" key="6">
    <source>
        <dbReference type="ARBA" id="ARBA00022840"/>
    </source>
</evidence>
<dbReference type="InterPro" id="IPR003439">
    <property type="entry name" value="ABC_transporter-like_ATP-bd"/>
</dbReference>
<dbReference type="InterPro" id="IPR013563">
    <property type="entry name" value="Oligopep_ABC_C"/>
</dbReference>